<dbReference type="AlphaFoldDB" id="A0A7D7RI74"/>
<evidence type="ECO:0000313" key="2">
    <source>
        <dbReference type="EMBL" id="MBA5246970.1"/>
    </source>
</evidence>
<gene>
    <name evidence="3" type="ORF">H1R16_08145</name>
    <name evidence="2" type="ORF">H2507_07295</name>
</gene>
<organism evidence="3 4">
    <name type="scientific">Marnyiella aurantia</name>
    <dbReference type="NCBI Taxonomy" id="2758037"/>
    <lineage>
        <taxon>Bacteria</taxon>
        <taxon>Pseudomonadati</taxon>
        <taxon>Bacteroidota</taxon>
        <taxon>Flavobacteriia</taxon>
        <taxon>Flavobacteriales</taxon>
        <taxon>Weeksellaceae</taxon>
        <taxon>Marnyiella</taxon>
    </lineage>
</organism>
<feature type="domain" description="DUF3887" evidence="1">
    <location>
        <begin position="32"/>
        <end position="111"/>
    </location>
</feature>
<reference evidence="5" key="2">
    <citation type="submission" date="2020-07" db="EMBL/GenBank/DDBJ databases">
        <title>Flavobacterium sp. xlx-214.</title>
        <authorList>
            <person name="Yang C."/>
        </authorList>
    </citation>
    <scope>NUCLEOTIDE SEQUENCE [LARGE SCALE GENOMIC DNA]</scope>
    <source>
        <strain evidence="5">CX-624</strain>
    </source>
</reference>
<sequence length="125" mass="14347">MKNVFVLCFVFISVLGFSQDRKGMGQNFVKAMFSEKEAEKAYTMFNGTIKDQLPLTDFKTVGSEIMGQVGPFKKILEVNSEEDTYYFYSEFEKSSLDVQITFNGENKIVGFYFVPHKEFAAEPKK</sequence>
<dbReference type="EMBL" id="JACEUX010000002">
    <property type="protein sequence ID" value="MBA5246970.1"/>
    <property type="molecule type" value="Genomic_DNA"/>
</dbReference>
<dbReference type="Gene3D" id="3.10.450.590">
    <property type="match status" value="1"/>
</dbReference>
<evidence type="ECO:0000259" key="1">
    <source>
        <dbReference type="Pfam" id="PF13026"/>
    </source>
</evidence>
<dbReference type="EMBL" id="CP059472">
    <property type="protein sequence ID" value="QMS97692.1"/>
    <property type="molecule type" value="Genomic_DNA"/>
</dbReference>
<dbReference type="RefSeq" id="WP_181887073.1">
    <property type="nucleotide sequence ID" value="NZ_CP059472.1"/>
</dbReference>
<evidence type="ECO:0000313" key="4">
    <source>
        <dbReference type="Proteomes" id="UP000515349"/>
    </source>
</evidence>
<dbReference type="Pfam" id="PF13026">
    <property type="entry name" value="DUF3887"/>
    <property type="match status" value="1"/>
</dbReference>
<proteinExistence type="predicted"/>
<reference evidence="2" key="3">
    <citation type="submission" date="2020-07" db="EMBL/GenBank/DDBJ databases">
        <authorList>
            <person name="Yang C."/>
        </authorList>
    </citation>
    <scope>NUCLEOTIDE SEQUENCE</scope>
    <source>
        <strain evidence="2">Cx-624</strain>
    </source>
</reference>
<dbReference type="Proteomes" id="UP000515349">
    <property type="component" value="Chromosome"/>
</dbReference>
<keyword evidence="5" id="KW-1185">Reference proteome</keyword>
<evidence type="ECO:0000313" key="3">
    <source>
        <dbReference type="EMBL" id="QMS97692.1"/>
    </source>
</evidence>
<dbReference type="InterPro" id="IPR024981">
    <property type="entry name" value="DUF3887"/>
</dbReference>
<dbReference type="Proteomes" id="UP000539710">
    <property type="component" value="Unassembled WGS sequence"/>
</dbReference>
<dbReference type="KEGG" id="cbau:H1R16_08145"/>
<name>A0A7D7RI74_9FLAO</name>
<reference evidence="3 4" key="1">
    <citation type="submission" date="2020-07" db="EMBL/GenBank/DDBJ databases">
        <title>Chryseobacterium sp.cx-624.</title>
        <authorList>
            <person name="Yang C."/>
        </authorList>
    </citation>
    <scope>NUCLEOTIDE SEQUENCE [LARGE SCALE GENOMIC DNA]</scope>
    <source>
        <strain evidence="4">cx-624</strain>
        <strain evidence="3">Cx-624</strain>
    </source>
</reference>
<protein>
    <submittedName>
        <fullName evidence="3">DUF3887 domain-containing protein</fullName>
    </submittedName>
</protein>
<evidence type="ECO:0000313" key="5">
    <source>
        <dbReference type="Proteomes" id="UP000539710"/>
    </source>
</evidence>
<accession>A0A7D7RI74</accession>